<gene>
    <name evidence="1" type="ORF">OFUS_LOCUS20254</name>
</gene>
<evidence type="ECO:0000313" key="1">
    <source>
        <dbReference type="EMBL" id="CAH1795761.1"/>
    </source>
</evidence>
<dbReference type="Proteomes" id="UP000749559">
    <property type="component" value="Unassembled WGS sequence"/>
</dbReference>
<protein>
    <submittedName>
        <fullName evidence="1">Uncharacterized protein</fullName>
    </submittedName>
</protein>
<dbReference type="EMBL" id="CAIIXF020000010">
    <property type="protein sequence ID" value="CAH1795761.1"/>
    <property type="molecule type" value="Genomic_DNA"/>
</dbReference>
<accession>A0A8J1TVZ1</accession>
<organism evidence="1 2">
    <name type="scientific">Owenia fusiformis</name>
    <name type="common">Polychaete worm</name>
    <dbReference type="NCBI Taxonomy" id="6347"/>
    <lineage>
        <taxon>Eukaryota</taxon>
        <taxon>Metazoa</taxon>
        <taxon>Spiralia</taxon>
        <taxon>Lophotrochozoa</taxon>
        <taxon>Annelida</taxon>
        <taxon>Polychaeta</taxon>
        <taxon>Sedentaria</taxon>
        <taxon>Canalipalpata</taxon>
        <taxon>Sabellida</taxon>
        <taxon>Oweniida</taxon>
        <taxon>Oweniidae</taxon>
        <taxon>Owenia</taxon>
    </lineage>
</organism>
<dbReference type="PANTHER" id="PTHR45985:SF3">
    <property type="entry name" value="CHITIN DEACETYLASE-LIKE 4"/>
    <property type="match status" value="1"/>
</dbReference>
<dbReference type="Gene3D" id="3.20.20.370">
    <property type="entry name" value="Glycoside hydrolase/deacetylase"/>
    <property type="match status" value="1"/>
</dbReference>
<proteinExistence type="predicted"/>
<sequence length="410" mass="47539">MARFGQTGLVVLGIIVLSVPLLCQDLVEEEEPDWKPINLCNSDNCKLPYCNCAGTKIPGKLSRKETPQMVMFTFDDAVNAQVWGHFKKLFHPSRKNPNGCPISITLFVSHNYTDYCMVNRMWALGHEIASHSITHRVPTDWWSNAEYEDWEFEIWGQKNNLMRDAKVPIKEIQGMRSPFLAVGGDNQFSMLEKFNFSYDATIVGGPANLEDPTLWPYTLDFSMEEQDQNCNIPPCPHKRYPGFWEIPVLRTMDVGGIECSFVDKCLNRPGDAEEMYEFLWMNFLRNYETNRAPFGLNMHAIWFSSYKYTVDGFDMFIKKLLQLDDVYIVTSSDAIKWIQDPTPLSRIRNFKPWLRSCKRQTPDDCKLPKEVGDYDWGGGWGDLSTLWIWEYIIMFISAVVLIKRDNFDDV</sequence>
<keyword evidence="2" id="KW-1185">Reference proteome</keyword>
<name>A0A8J1TVZ1_OWEFU</name>
<comment type="caution">
    <text evidence="1">The sequence shown here is derived from an EMBL/GenBank/DDBJ whole genome shotgun (WGS) entry which is preliminary data.</text>
</comment>
<dbReference type="AlphaFoldDB" id="A0A8J1TVZ1"/>
<dbReference type="InterPro" id="IPR011330">
    <property type="entry name" value="Glyco_hydro/deAcase_b/a-brl"/>
</dbReference>
<dbReference type="PANTHER" id="PTHR45985">
    <property type="match status" value="1"/>
</dbReference>
<dbReference type="OrthoDB" id="504708at2759"/>
<evidence type="ECO:0000313" key="2">
    <source>
        <dbReference type="Proteomes" id="UP000749559"/>
    </source>
</evidence>
<dbReference type="GO" id="GO:0005975">
    <property type="term" value="P:carbohydrate metabolic process"/>
    <property type="evidence" value="ECO:0007669"/>
    <property type="project" value="InterPro"/>
</dbReference>
<dbReference type="SUPFAM" id="SSF88713">
    <property type="entry name" value="Glycoside hydrolase/deacetylase"/>
    <property type="match status" value="1"/>
</dbReference>
<reference evidence="1" key="1">
    <citation type="submission" date="2022-03" db="EMBL/GenBank/DDBJ databases">
        <authorList>
            <person name="Martin C."/>
        </authorList>
    </citation>
    <scope>NUCLEOTIDE SEQUENCE</scope>
</reference>
<dbReference type="InterPro" id="IPR052740">
    <property type="entry name" value="CE4"/>
</dbReference>